<dbReference type="GO" id="GO:0008270">
    <property type="term" value="F:zinc ion binding"/>
    <property type="evidence" value="ECO:0007669"/>
    <property type="project" value="UniProtKB-KW"/>
</dbReference>
<protein>
    <recommendedName>
        <fullName evidence="4">MYND-type domain-containing protein</fullName>
    </recommendedName>
</protein>
<sequence>MPIENKEESGFCEICKAPSKRKCSACKLIFYCSTEHHQEHWKEHKTTCRPFEEAYSKELGRYLKATRDLSPGEIIFSETPLVFGPKPHHIEEGPFPCVGCCRLLSDQMCERCPGCLWPICNLNCEGLKVANYHGFECNILRLRPPSEIKSFYNFYRFDVLIILRALYLQQANPKKWDIMMKLEDHIECRGPHTEIFKAVQEKIQILEDNYLKPLKDYEKEIGQLIIPKVSPDIIHRIYGILDVNATELTEDIDAMILYGTSSILEHSCVPNVMQLIDEKENFKITIRAALPIEKDDHISSIYTHILWGTAARRDHLLQTKYFKCKCRRCQDSTELGTYISGLKCIGGIEGSPCGGLQLPVNPTLEEGAWECGKCKIRLPEKDILKFVSHLGDEVDKLMSKIPHLRELEDILSKLLYFLHPNHYLVYNIKHSLVQLLGTEENVEYTVDDWIKKLNLCEELINITKTIDPGNARLSLYLGVLLNELFIAQFKILSRTWNNPTQNLYTEQLKSDILRTIEENKKTLAYEQKTVSGSKLYEVVIRNEQTFKNWSEGNAK</sequence>
<keyword evidence="6" id="KW-1185">Reference proteome</keyword>
<dbReference type="PROSITE" id="PS01360">
    <property type="entry name" value="ZF_MYND_1"/>
    <property type="match status" value="1"/>
</dbReference>
<proteinExistence type="predicted"/>
<dbReference type="InterPro" id="IPR053010">
    <property type="entry name" value="SET_SmydA-8"/>
</dbReference>
<dbReference type="PANTHER" id="PTHR46455:SF2">
    <property type="entry name" value="AT24727P"/>
    <property type="match status" value="1"/>
</dbReference>
<dbReference type="InterPro" id="IPR001214">
    <property type="entry name" value="SET_dom"/>
</dbReference>
<evidence type="ECO:0000256" key="1">
    <source>
        <dbReference type="ARBA" id="ARBA00022723"/>
    </source>
</evidence>
<reference evidence="5" key="1">
    <citation type="submission" date="2022-01" db="EMBL/GenBank/DDBJ databases">
        <authorList>
            <person name="King R."/>
        </authorList>
    </citation>
    <scope>NUCLEOTIDE SEQUENCE</scope>
</reference>
<keyword evidence="1" id="KW-0479">Metal-binding</keyword>
<keyword evidence="2" id="KW-0863">Zinc-finger</keyword>
<dbReference type="Gene3D" id="2.170.270.10">
    <property type="entry name" value="SET domain"/>
    <property type="match status" value="1"/>
</dbReference>
<dbReference type="Proteomes" id="UP001153636">
    <property type="component" value="Chromosome 4"/>
</dbReference>
<evidence type="ECO:0000256" key="2">
    <source>
        <dbReference type="ARBA" id="ARBA00022771"/>
    </source>
</evidence>
<accession>A0A9P0CW22</accession>
<feature type="domain" description="MYND-type" evidence="4">
    <location>
        <begin position="12"/>
        <end position="48"/>
    </location>
</feature>
<dbReference type="EMBL" id="OV651816">
    <property type="protein sequence ID" value="CAH1109319.1"/>
    <property type="molecule type" value="Genomic_DNA"/>
</dbReference>
<dbReference type="GO" id="GO:0008170">
    <property type="term" value="F:N-methyltransferase activity"/>
    <property type="evidence" value="ECO:0007669"/>
    <property type="project" value="UniProtKB-ARBA"/>
</dbReference>
<dbReference type="CDD" id="cd20071">
    <property type="entry name" value="SET_SMYD"/>
    <property type="match status" value="1"/>
</dbReference>
<dbReference type="Gene3D" id="6.10.140.2220">
    <property type="match status" value="2"/>
</dbReference>
<dbReference type="GO" id="GO:0008276">
    <property type="term" value="F:protein methyltransferase activity"/>
    <property type="evidence" value="ECO:0007669"/>
    <property type="project" value="UniProtKB-ARBA"/>
</dbReference>
<organism evidence="5 6">
    <name type="scientific">Psylliodes chrysocephalus</name>
    <dbReference type="NCBI Taxonomy" id="3402493"/>
    <lineage>
        <taxon>Eukaryota</taxon>
        <taxon>Metazoa</taxon>
        <taxon>Ecdysozoa</taxon>
        <taxon>Arthropoda</taxon>
        <taxon>Hexapoda</taxon>
        <taxon>Insecta</taxon>
        <taxon>Pterygota</taxon>
        <taxon>Neoptera</taxon>
        <taxon>Endopterygota</taxon>
        <taxon>Coleoptera</taxon>
        <taxon>Polyphaga</taxon>
        <taxon>Cucujiformia</taxon>
        <taxon>Chrysomeloidea</taxon>
        <taxon>Chrysomelidae</taxon>
        <taxon>Galerucinae</taxon>
        <taxon>Alticini</taxon>
        <taxon>Psylliodes</taxon>
    </lineage>
</organism>
<dbReference type="Gene3D" id="1.10.220.160">
    <property type="match status" value="1"/>
</dbReference>
<keyword evidence="3" id="KW-0862">Zinc</keyword>
<dbReference type="Pfam" id="PF01753">
    <property type="entry name" value="zf-MYND"/>
    <property type="match status" value="1"/>
</dbReference>
<evidence type="ECO:0000313" key="5">
    <source>
        <dbReference type="EMBL" id="CAH1109319.1"/>
    </source>
</evidence>
<dbReference type="SUPFAM" id="SSF144232">
    <property type="entry name" value="HIT/MYND zinc finger-like"/>
    <property type="match status" value="1"/>
</dbReference>
<dbReference type="SUPFAM" id="SSF82199">
    <property type="entry name" value="SET domain"/>
    <property type="match status" value="1"/>
</dbReference>
<name>A0A9P0CW22_9CUCU</name>
<evidence type="ECO:0000256" key="3">
    <source>
        <dbReference type="ARBA" id="ARBA00022833"/>
    </source>
</evidence>
<gene>
    <name evidence="5" type="ORF">PSYICH_LOCUS9843</name>
</gene>
<dbReference type="InterPro" id="IPR046341">
    <property type="entry name" value="SET_dom_sf"/>
</dbReference>
<dbReference type="GO" id="GO:0008757">
    <property type="term" value="F:S-adenosylmethionine-dependent methyltransferase activity"/>
    <property type="evidence" value="ECO:0007669"/>
    <property type="project" value="UniProtKB-ARBA"/>
</dbReference>
<evidence type="ECO:0000259" key="4">
    <source>
        <dbReference type="PROSITE" id="PS01360"/>
    </source>
</evidence>
<dbReference type="AlphaFoldDB" id="A0A9P0CW22"/>
<dbReference type="InterPro" id="IPR002893">
    <property type="entry name" value="Znf_MYND"/>
</dbReference>
<dbReference type="Pfam" id="PF00856">
    <property type="entry name" value="SET"/>
    <property type="match status" value="1"/>
</dbReference>
<dbReference type="PANTHER" id="PTHR46455">
    <property type="entry name" value="SET AND MYND DOMAIN CONTAINING, ARTHROPOD-SPECIFIC, MEMBER 4, ISOFORM A"/>
    <property type="match status" value="1"/>
</dbReference>
<evidence type="ECO:0000313" key="6">
    <source>
        <dbReference type="Proteomes" id="UP001153636"/>
    </source>
</evidence>
<dbReference type="OrthoDB" id="3174329at2759"/>